<feature type="transmembrane region" description="Helical" evidence="1">
    <location>
        <begin position="6"/>
        <end position="23"/>
    </location>
</feature>
<dbReference type="Pfam" id="PF19617">
    <property type="entry name" value="DUF6122"/>
    <property type="match status" value="1"/>
</dbReference>
<keyword evidence="1" id="KW-1133">Transmembrane helix</keyword>
<name>A0A504J9T1_9FLAO</name>
<reference evidence="2 3" key="1">
    <citation type="submission" date="2019-06" db="EMBL/GenBank/DDBJ databases">
        <authorList>
            <person name="Meng X."/>
        </authorList>
    </citation>
    <scope>NUCLEOTIDE SEQUENCE [LARGE SCALE GENOMIC DNA]</scope>
    <source>
        <strain evidence="2 3">M625</strain>
    </source>
</reference>
<evidence type="ECO:0000313" key="2">
    <source>
        <dbReference type="EMBL" id="TPN85282.1"/>
    </source>
</evidence>
<dbReference type="OrthoDB" id="289051at2"/>
<dbReference type="EMBL" id="VFWZ01000004">
    <property type="protein sequence ID" value="TPN85282.1"/>
    <property type="molecule type" value="Genomic_DNA"/>
</dbReference>
<proteinExistence type="predicted"/>
<dbReference type="InterPro" id="IPR046125">
    <property type="entry name" value="DUF6122"/>
</dbReference>
<comment type="caution">
    <text evidence="2">The sequence shown here is derived from an EMBL/GenBank/DDBJ whole genome shotgun (WGS) entry which is preliminary data.</text>
</comment>
<sequence length="102" mass="12130">MIQPLIHYGFHFVVPLFIALLFFRKRWKVAYLIFIFAIFIDVDHILADPIFDPNRCSVGFHPLHSYYAITGYTIMLFFNKTRIFGLALLWHIGTDLLDCWMM</sequence>
<evidence type="ECO:0000256" key="1">
    <source>
        <dbReference type="SAM" id="Phobius"/>
    </source>
</evidence>
<dbReference type="Proteomes" id="UP000315540">
    <property type="component" value="Unassembled WGS sequence"/>
</dbReference>
<gene>
    <name evidence="2" type="ORF">FHK87_14775</name>
</gene>
<dbReference type="AlphaFoldDB" id="A0A504J9T1"/>
<keyword evidence="3" id="KW-1185">Reference proteome</keyword>
<evidence type="ECO:0000313" key="3">
    <source>
        <dbReference type="Proteomes" id="UP000315540"/>
    </source>
</evidence>
<keyword evidence="1" id="KW-0812">Transmembrane</keyword>
<protein>
    <submittedName>
        <fullName evidence="2">Uncharacterized protein</fullName>
    </submittedName>
</protein>
<accession>A0A504J9T1</accession>
<organism evidence="2 3">
    <name type="scientific">Aquimarina algicola</name>
    <dbReference type="NCBI Taxonomy" id="2589995"/>
    <lineage>
        <taxon>Bacteria</taxon>
        <taxon>Pseudomonadati</taxon>
        <taxon>Bacteroidota</taxon>
        <taxon>Flavobacteriia</taxon>
        <taxon>Flavobacteriales</taxon>
        <taxon>Flavobacteriaceae</taxon>
        <taxon>Aquimarina</taxon>
    </lineage>
</organism>
<feature type="transmembrane region" description="Helical" evidence="1">
    <location>
        <begin position="67"/>
        <end position="92"/>
    </location>
</feature>
<feature type="transmembrane region" description="Helical" evidence="1">
    <location>
        <begin position="30"/>
        <end position="47"/>
    </location>
</feature>
<keyword evidence="1" id="KW-0472">Membrane</keyword>
<dbReference type="RefSeq" id="WP_140594409.1">
    <property type="nucleotide sequence ID" value="NZ_VFWZ01000004.1"/>
</dbReference>